<reference evidence="9" key="1">
    <citation type="journal article" date="2019" name="Int. J. Syst. Evol. Microbiol.">
        <title>The Global Catalogue of Microorganisms (GCM) 10K type strain sequencing project: providing services to taxonomists for standard genome sequencing and annotation.</title>
        <authorList>
            <consortium name="The Broad Institute Genomics Platform"/>
            <consortium name="The Broad Institute Genome Sequencing Center for Infectious Disease"/>
            <person name="Wu L."/>
            <person name="Ma J."/>
        </authorList>
    </citation>
    <scope>NUCLEOTIDE SEQUENCE [LARGE SCALE GENOMIC DNA]</scope>
    <source>
        <strain evidence="9">CGMCC 4.7237</strain>
    </source>
</reference>
<keyword evidence="9" id="KW-1185">Reference proteome</keyword>
<dbReference type="Pfam" id="PF00732">
    <property type="entry name" value="GMC_oxred_N"/>
    <property type="match status" value="1"/>
</dbReference>
<evidence type="ECO:0000256" key="3">
    <source>
        <dbReference type="ARBA" id="ARBA00022630"/>
    </source>
</evidence>
<keyword evidence="4" id="KW-0274">FAD</keyword>
<dbReference type="PIRSF" id="PIRSF000137">
    <property type="entry name" value="Alcohol_oxidase"/>
    <property type="match status" value="1"/>
</dbReference>
<comment type="caution">
    <text evidence="8">The sequence shown here is derived from an EMBL/GenBank/DDBJ whole genome shotgun (WGS) entry which is preliminary data.</text>
</comment>
<evidence type="ECO:0000256" key="2">
    <source>
        <dbReference type="ARBA" id="ARBA00010790"/>
    </source>
</evidence>
<dbReference type="InterPro" id="IPR007867">
    <property type="entry name" value="GMC_OxRtase_C"/>
</dbReference>
<keyword evidence="3" id="KW-0285">Flavoprotein</keyword>
<proteinExistence type="inferred from homology"/>
<dbReference type="EMBL" id="JBHSBB010000048">
    <property type="protein sequence ID" value="MFC4036298.1"/>
    <property type="molecule type" value="Genomic_DNA"/>
</dbReference>
<evidence type="ECO:0000313" key="8">
    <source>
        <dbReference type="EMBL" id="MFC4036298.1"/>
    </source>
</evidence>
<dbReference type="RefSeq" id="WP_386437760.1">
    <property type="nucleotide sequence ID" value="NZ_JBHSBB010000048.1"/>
</dbReference>
<evidence type="ECO:0000256" key="5">
    <source>
        <dbReference type="SAM" id="MobiDB-lite"/>
    </source>
</evidence>
<dbReference type="InterPro" id="IPR036188">
    <property type="entry name" value="FAD/NAD-bd_sf"/>
</dbReference>
<feature type="domain" description="Glucose-methanol-choline oxidoreductase C-terminal" evidence="7">
    <location>
        <begin position="357"/>
        <end position="490"/>
    </location>
</feature>
<dbReference type="InterPro" id="IPR012132">
    <property type="entry name" value="GMC_OxRdtase"/>
</dbReference>
<organism evidence="8 9">
    <name type="scientific">Streptomyces polygonati</name>
    <dbReference type="NCBI Taxonomy" id="1617087"/>
    <lineage>
        <taxon>Bacteria</taxon>
        <taxon>Bacillati</taxon>
        <taxon>Actinomycetota</taxon>
        <taxon>Actinomycetes</taxon>
        <taxon>Kitasatosporales</taxon>
        <taxon>Streptomycetaceae</taxon>
        <taxon>Streptomyces</taxon>
    </lineage>
</organism>
<dbReference type="SUPFAM" id="SSF51905">
    <property type="entry name" value="FAD/NAD(P)-binding domain"/>
    <property type="match status" value="1"/>
</dbReference>
<feature type="region of interest" description="Disordered" evidence="5">
    <location>
        <begin position="125"/>
        <end position="146"/>
    </location>
</feature>
<comment type="cofactor">
    <cofactor evidence="1">
        <name>FAD</name>
        <dbReference type="ChEBI" id="CHEBI:57692"/>
    </cofactor>
</comment>
<dbReference type="PANTHER" id="PTHR11552">
    <property type="entry name" value="GLUCOSE-METHANOL-CHOLINE GMC OXIDOREDUCTASE"/>
    <property type="match status" value="1"/>
</dbReference>
<evidence type="ECO:0000256" key="4">
    <source>
        <dbReference type="ARBA" id="ARBA00022827"/>
    </source>
</evidence>
<dbReference type="Gene3D" id="3.30.560.10">
    <property type="entry name" value="Glucose Oxidase, domain 3"/>
    <property type="match status" value="1"/>
</dbReference>
<name>A0ABV8HZC5_9ACTN</name>
<dbReference type="Gene3D" id="3.50.50.60">
    <property type="entry name" value="FAD/NAD(P)-binding domain"/>
    <property type="match status" value="1"/>
</dbReference>
<comment type="similarity">
    <text evidence="2">Belongs to the GMC oxidoreductase family.</text>
</comment>
<dbReference type="Proteomes" id="UP001595765">
    <property type="component" value="Unassembled WGS sequence"/>
</dbReference>
<evidence type="ECO:0000313" key="9">
    <source>
        <dbReference type="Proteomes" id="UP001595765"/>
    </source>
</evidence>
<dbReference type="Pfam" id="PF05199">
    <property type="entry name" value="GMC_oxred_C"/>
    <property type="match status" value="1"/>
</dbReference>
<evidence type="ECO:0000256" key="1">
    <source>
        <dbReference type="ARBA" id="ARBA00001974"/>
    </source>
</evidence>
<protein>
    <submittedName>
        <fullName evidence="8">GMC family oxidoreductase</fullName>
    </submittedName>
</protein>
<accession>A0ABV8HZC5</accession>
<feature type="domain" description="Glucose-methanol-choline oxidoreductase N-terminal" evidence="6">
    <location>
        <begin position="4"/>
        <end position="293"/>
    </location>
</feature>
<evidence type="ECO:0000259" key="7">
    <source>
        <dbReference type="Pfam" id="PF05199"/>
    </source>
</evidence>
<gene>
    <name evidence="8" type="ORF">ACFO3J_33370</name>
</gene>
<evidence type="ECO:0000259" key="6">
    <source>
        <dbReference type="Pfam" id="PF00732"/>
    </source>
</evidence>
<dbReference type="SUPFAM" id="SSF54373">
    <property type="entry name" value="FAD-linked reductases, C-terminal domain"/>
    <property type="match status" value="1"/>
</dbReference>
<dbReference type="PANTHER" id="PTHR11552:SF147">
    <property type="entry name" value="CHOLINE DEHYDROGENASE, MITOCHONDRIAL"/>
    <property type="match status" value="1"/>
</dbReference>
<sequence length="501" mass="53692">MENFDYLVIGGGTAGCVLANRLSEDPATTVLLLEAGAADGPPIMSDPALWPMLAGTEVDWGFSSTPQSQTDDAVHPLARGKVLGGSSSINALLHFRGHPLSYDDWETAGATGWNYQSVLPFLKRSETAPGRDPSYRGTSGPMRVGPSDQVNPLFDAVMDAAIETGYSRTDDLNGADGEGVSWSEVNVVDGARQSAADAYLRPVLHRRNLTVLTNAPARKLLIDKGACRGAVYSRGNEEKTAYARREVVLASGTIGSAQLLMVSGVGPADHLREVGVDVVADLPGIGENLQDHTLTPISYSASQEVGRAFVRRPLIRFSSGLSGQPDLQIIFFDFPLYPRARPGAESGYTVTVSLMKPASRGSIRLVNADPSAHPLIDPNYLGDERDMDRLLVGVRQARKIGEAKALTEWREAEVAPGADSRNDSDIRHYIRRSLFSYNHLIGTCRMGTDTHSVVDPYLRVHGISGLRIADASVMPSIISGNPNATVLAIAERAAAYLASSE</sequence>
<dbReference type="InterPro" id="IPR000172">
    <property type="entry name" value="GMC_OxRdtase_N"/>
</dbReference>